<dbReference type="InterPro" id="IPR025736">
    <property type="entry name" value="PucR_C-HTH_dom"/>
</dbReference>
<dbReference type="SMART" id="SM00065">
    <property type="entry name" value="GAF"/>
    <property type="match status" value="1"/>
</dbReference>
<dbReference type="Gene3D" id="3.30.450.40">
    <property type="match status" value="1"/>
</dbReference>
<dbReference type="eggNOG" id="COG2203">
    <property type="taxonomic scope" value="Bacteria"/>
</dbReference>
<dbReference type="Gene3D" id="1.10.10.2840">
    <property type="entry name" value="PucR C-terminal helix-turn-helix domain"/>
    <property type="match status" value="1"/>
</dbReference>
<keyword evidence="4" id="KW-1185">Reference proteome</keyword>
<dbReference type="EMBL" id="CM001440">
    <property type="protein sequence ID" value="EHR61066.1"/>
    <property type="molecule type" value="Genomic_DNA"/>
</dbReference>
<organism evidence="3 4">
    <name type="scientific">Saccharomonospora cyanea NA-134</name>
    <dbReference type="NCBI Taxonomy" id="882082"/>
    <lineage>
        <taxon>Bacteria</taxon>
        <taxon>Bacillati</taxon>
        <taxon>Actinomycetota</taxon>
        <taxon>Actinomycetes</taxon>
        <taxon>Pseudonocardiales</taxon>
        <taxon>Pseudonocardiaceae</taxon>
        <taxon>Saccharomonospora</taxon>
    </lineage>
</organism>
<dbReference type="InterPro" id="IPR042070">
    <property type="entry name" value="PucR_C-HTH_sf"/>
</dbReference>
<dbReference type="Pfam" id="PF13556">
    <property type="entry name" value="HTH_30"/>
    <property type="match status" value="1"/>
</dbReference>
<dbReference type="InterPro" id="IPR041522">
    <property type="entry name" value="CdaR_GGDEF"/>
</dbReference>
<dbReference type="Proteomes" id="UP000002791">
    <property type="component" value="Chromosome"/>
</dbReference>
<dbReference type="SUPFAM" id="SSF55781">
    <property type="entry name" value="GAF domain-like"/>
    <property type="match status" value="1"/>
</dbReference>
<dbReference type="PANTHER" id="PTHR33744:SF1">
    <property type="entry name" value="DNA-BINDING TRANSCRIPTIONAL ACTIVATOR ADER"/>
    <property type="match status" value="1"/>
</dbReference>
<sequence length="633" mass="67169">MAQLVPVDLVVDVLTAALGDNADDHTDEVARLLAEADLPEDVAGRIGAEVRRLKATAARWRRRGQELAALYSTAHELAQLRDVDELLERLVQRAHDLIGTDVTYLSEFHVASGELRVRTTLGTVAPSFPNLRVPPGMGLASMVVDTRSPQWTSSYAGMTQAPHDSDIDAAVAAEGLVSLLGVPLLAGDEVLGALFAANRIPHTFTHEEISLLSAFADHAAVVLQTARLLADTRRSDAETRKAYGELSRHVEAMERASRVHEDLTALVLQGGDATDVADALGRALRCTVTMLDAELRPHGGATLDEGEVREAVTRSRRSGRCVFLTTPDGHSRVVVAVVAGSTLLGALVLDQGALAFGPVEQRTAERAAQITALLLLKQDAVVEAEQRLRGDLLADLLSGDPARVQPAVARAVARGVHVERVRSVVVMAVETDHRRAVVRSAGRAVGPGGLVGEHANRVVALSPEADPAATARSVHAAATRAVGGGVLAVGAPATGDAAGLRERHEAAESCLRVLPALGVRDGAVTTDEYLPYTALFGPGEDRVAAFVDATIGPVLAWDDGRGSALLPTLAAYLDNRCSPVATARALHLHKNTVLQRLERVTDLLGEQWQRPDRLFRIGIAVRLHTLTRTIGPA</sequence>
<dbReference type="PANTHER" id="PTHR33744">
    <property type="entry name" value="CARBOHYDRATE DIACID REGULATOR"/>
    <property type="match status" value="1"/>
</dbReference>
<dbReference type="HOGENOM" id="CLU_017436_0_0_11"/>
<feature type="domain" description="GAF" evidence="2">
    <location>
        <begin position="82"/>
        <end position="233"/>
    </location>
</feature>
<name>H5XNK5_9PSEU</name>
<reference evidence="3 4" key="1">
    <citation type="submission" date="2011-11" db="EMBL/GenBank/DDBJ databases">
        <title>The Noncontiguous Finished sequence of Saccharomonospora cyanea NA-134.</title>
        <authorList>
            <consortium name="US DOE Joint Genome Institute"/>
            <person name="Lucas S."/>
            <person name="Han J."/>
            <person name="Lapidus A."/>
            <person name="Cheng J.-F."/>
            <person name="Goodwin L."/>
            <person name="Pitluck S."/>
            <person name="Peters L."/>
            <person name="Ovchinnikova G."/>
            <person name="Lu M."/>
            <person name="Detter J.C."/>
            <person name="Han C."/>
            <person name="Tapia R."/>
            <person name="Land M."/>
            <person name="Hauser L."/>
            <person name="Kyrpides N."/>
            <person name="Ivanova N."/>
            <person name="Pagani I."/>
            <person name="Brambilla E.-M."/>
            <person name="Klenk H.-P."/>
            <person name="Woyke T."/>
        </authorList>
    </citation>
    <scope>NUCLEOTIDE SEQUENCE [LARGE SCALE GENOMIC DNA]</scope>
    <source>
        <strain evidence="3 4">NA-134</strain>
    </source>
</reference>
<proteinExistence type="inferred from homology"/>
<evidence type="ECO:0000256" key="1">
    <source>
        <dbReference type="ARBA" id="ARBA00006754"/>
    </source>
</evidence>
<dbReference type="eggNOG" id="COG2508">
    <property type="taxonomic scope" value="Bacteria"/>
</dbReference>
<dbReference type="InterPro" id="IPR003018">
    <property type="entry name" value="GAF"/>
</dbReference>
<protein>
    <submittedName>
        <fullName evidence="3">GAF domain-containing protein</fullName>
    </submittedName>
</protein>
<comment type="similarity">
    <text evidence="1">Belongs to the CdaR family.</text>
</comment>
<dbReference type="OrthoDB" id="8026818at2"/>
<dbReference type="InterPro" id="IPR029016">
    <property type="entry name" value="GAF-like_dom_sf"/>
</dbReference>
<dbReference type="STRING" id="882082.SaccyDRAFT_2180"/>
<dbReference type="RefSeq" id="WP_005456055.1">
    <property type="nucleotide sequence ID" value="NZ_CM001440.1"/>
</dbReference>
<evidence type="ECO:0000313" key="4">
    <source>
        <dbReference type="Proteomes" id="UP000002791"/>
    </source>
</evidence>
<dbReference type="InterPro" id="IPR051448">
    <property type="entry name" value="CdaR-like_regulators"/>
</dbReference>
<gene>
    <name evidence="3" type="ORF">SaccyDRAFT_2180</name>
</gene>
<evidence type="ECO:0000313" key="3">
    <source>
        <dbReference type="EMBL" id="EHR61066.1"/>
    </source>
</evidence>
<accession>H5XNK5</accession>
<dbReference type="AlphaFoldDB" id="H5XNK5"/>
<dbReference type="Pfam" id="PF17853">
    <property type="entry name" value="GGDEF_2"/>
    <property type="match status" value="1"/>
</dbReference>
<dbReference type="Pfam" id="PF13185">
    <property type="entry name" value="GAF_2"/>
    <property type="match status" value="1"/>
</dbReference>
<evidence type="ECO:0000259" key="2">
    <source>
        <dbReference type="SMART" id="SM00065"/>
    </source>
</evidence>